<dbReference type="AlphaFoldDB" id="A0A1S6HQV4"/>
<organism evidence="2 3">
    <name type="scientific">Shewanella psychrophila</name>
    <dbReference type="NCBI Taxonomy" id="225848"/>
    <lineage>
        <taxon>Bacteria</taxon>
        <taxon>Pseudomonadati</taxon>
        <taxon>Pseudomonadota</taxon>
        <taxon>Gammaproteobacteria</taxon>
        <taxon>Alteromonadales</taxon>
        <taxon>Shewanellaceae</taxon>
        <taxon>Shewanella</taxon>
    </lineage>
</organism>
<dbReference type="KEGG" id="spsw:Sps_02763"/>
<evidence type="ECO:0000256" key="1">
    <source>
        <dbReference type="SAM" id="Phobius"/>
    </source>
</evidence>
<keyword evidence="3" id="KW-1185">Reference proteome</keyword>
<accession>A0A1S6HQV4</accession>
<sequence>MPQAKNNFKDNVDTGMKTQMLKGLLIRWNDDKGGGFIRPDTSHVDMATLHGPASEQEISIHISALKHMSRRPKVGDTIFFLIETKLDSKLNAIQAHIEGVTVNTDNVKENKPYLGNGNSKISISSSGVISRLFIIVLLLVGGSLTYQMFTDSNIFEGINQSQ</sequence>
<dbReference type="Gene3D" id="2.40.50.140">
    <property type="entry name" value="Nucleic acid-binding proteins"/>
    <property type="match status" value="1"/>
</dbReference>
<dbReference type="InterPro" id="IPR012340">
    <property type="entry name" value="NA-bd_OB-fold"/>
</dbReference>
<proteinExistence type="predicted"/>
<gene>
    <name evidence="2" type="ORF">Sps_02763</name>
</gene>
<evidence type="ECO:0000313" key="2">
    <source>
        <dbReference type="EMBL" id="AQS37915.1"/>
    </source>
</evidence>
<feature type="transmembrane region" description="Helical" evidence="1">
    <location>
        <begin position="128"/>
        <end position="149"/>
    </location>
</feature>
<protein>
    <recommendedName>
        <fullName evidence="4">Cold shock protein</fullName>
    </recommendedName>
</protein>
<dbReference type="Proteomes" id="UP000189545">
    <property type="component" value="Chromosome"/>
</dbReference>
<name>A0A1S6HQV4_9GAMM</name>
<dbReference type="EMBL" id="CP014782">
    <property type="protein sequence ID" value="AQS37915.1"/>
    <property type="molecule type" value="Genomic_DNA"/>
</dbReference>
<evidence type="ECO:0000313" key="3">
    <source>
        <dbReference type="Proteomes" id="UP000189545"/>
    </source>
</evidence>
<dbReference type="SUPFAM" id="SSF50249">
    <property type="entry name" value="Nucleic acid-binding proteins"/>
    <property type="match status" value="1"/>
</dbReference>
<keyword evidence="1" id="KW-0472">Membrane</keyword>
<keyword evidence="1" id="KW-0812">Transmembrane</keyword>
<evidence type="ECO:0008006" key="4">
    <source>
        <dbReference type="Google" id="ProtNLM"/>
    </source>
</evidence>
<dbReference type="STRING" id="225848.Sps_02763"/>
<reference evidence="2 3" key="1">
    <citation type="submission" date="2016-03" db="EMBL/GenBank/DDBJ databases">
        <title>Complete genome sequence of Shewanella psychrophila WP2, a deep sea bacterium isolated from west Pacific sediment.</title>
        <authorList>
            <person name="Xu G."/>
            <person name="Jian H."/>
        </authorList>
    </citation>
    <scope>NUCLEOTIDE SEQUENCE [LARGE SCALE GENOMIC DNA]</scope>
    <source>
        <strain evidence="2 3">WP2</strain>
    </source>
</reference>
<keyword evidence="1" id="KW-1133">Transmembrane helix</keyword>